<dbReference type="SUPFAM" id="SSF142764">
    <property type="entry name" value="YgbK-like"/>
    <property type="match status" value="1"/>
</dbReference>
<evidence type="ECO:0000256" key="1">
    <source>
        <dbReference type="ARBA" id="ARBA00005715"/>
    </source>
</evidence>
<keyword evidence="2" id="KW-0808">Transferase</keyword>
<evidence type="ECO:0000313" key="15">
    <source>
        <dbReference type="EMBL" id="MBB2497694.1"/>
    </source>
</evidence>
<dbReference type="NCBIfam" id="NF043035">
    <property type="entry name" value="OxoTetrKin"/>
    <property type="match status" value="1"/>
</dbReference>
<evidence type="ECO:0000256" key="11">
    <source>
        <dbReference type="ARBA" id="ARBA00039461"/>
    </source>
</evidence>
<keyword evidence="5" id="KW-0067">ATP-binding</keyword>
<keyword evidence="3" id="KW-0547">Nucleotide-binding</keyword>
<dbReference type="RefSeq" id="WP_183122654.1">
    <property type="nucleotide sequence ID" value="NZ_JACJHR010000001.1"/>
</dbReference>
<sequence>MGIRLGCIADDFTGATDLANNLVRAGMRVVQTINTPAGPPSGLAADAVVVALKSRTIPAADAVAQSLEALAWLRAAGAEQIYFKYCSTFDSTSDGNIGPVAEALLDALGADFTVAAPAFPDNGRTVYKGHLFVGDELLSDSGMRNHPLTPMTDSNLVRVLQAQSRGKIGLVEHAVVAAGPDAVRERFSALRADGVSLSIVDSVTTGDLVRIGPALAELPLVTGGSGIAIGLPANWGITPSADAASLPAASGRAAILSGSVSTATNGQVQRAIRAGVPSFVVEPLRIAAGEPVVAEALAFADRHLAAGPVLVYSTAAPEAVRSVQGRLGASEAGALVEHALAEVARGLIERDVRRLVVAGGETSGAVVQALGVDQLRIGAQIDPGVPWCAATLPGGETLHITLKSGNFGTPDFFTKALESLR</sequence>
<dbReference type="Pfam" id="PF17042">
    <property type="entry name" value="NBD_C"/>
    <property type="match status" value="1"/>
</dbReference>
<dbReference type="Gene3D" id="3.40.980.20">
    <property type="entry name" value="Four-carbon acid sugar kinase, nucleotide binding domain"/>
    <property type="match status" value="1"/>
</dbReference>
<dbReference type="Pfam" id="PF07005">
    <property type="entry name" value="SBD_N"/>
    <property type="match status" value="1"/>
</dbReference>
<dbReference type="InterPro" id="IPR050007">
    <property type="entry name" value="OtnK"/>
</dbReference>
<evidence type="ECO:0000313" key="16">
    <source>
        <dbReference type="Proteomes" id="UP000550260"/>
    </source>
</evidence>
<reference evidence="15 16" key="1">
    <citation type="submission" date="2020-08" db="EMBL/GenBank/DDBJ databases">
        <title>Amycolatopsis echigonensis JCM 21831.</title>
        <authorList>
            <person name="Tedsree N."/>
            <person name="Kuncharoen N."/>
            <person name="Likhitwitayawuid K."/>
            <person name="Tanasupawat S."/>
        </authorList>
    </citation>
    <scope>NUCLEOTIDE SEQUENCE [LARGE SCALE GENOMIC DNA]</scope>
    <source>
        <strain evidence="15 16">JCM 21831</strain>
    </source>
</reference>
<comment type="catalytic activity">
    <reaction evidence="8">
        <text>3-dehydro-D-erythronate + ATP = 3-dehydro-4-O-phospho-D-erythronate + ADP + H(+)</text>
        <dbReference type="Rhea" id="RHEA:52556"/>
        <dbReference type="ChEBI" id="CHEBI:15378"/>
        <dbReference type="ChEBI" id="CHEBI:30616"/>
        <dbReference type="ChEBI" id="CHEBI:57958"/>
        <dbReference type="ChEBI" id="CHEBI:136593"/>
        <dbReference type="ChEBI" id="CHEBI:456216"/>
        <dbReference type="EC" id="2.7.1.217"/>
    </reaction>
</comment>
<proteinExistence type="inferred from homology"/>
<feature type="domain" description="Four-carbon acid sugar kinase nucleotide binding" evidence="14">
    <location>
        <begin position="254"/>
        <end position="413"/>
    </location>
</feature>
<comment type="function">
    <text evidence="9">Catalyzes the ATP-dependent phosphorylation of 3-oxo-tetronate to 3-oxo-tetronate 4-phosphate.</text>
</comment>
<dbReference type="EC" id="2.7.1.217" evidence="10"/>
<gene>
    <name evidence="15" type="ORF">H5411_00895</name>
</gene>
<evidence type="ECO:0000259" key="14">
    <source>
        <dbReference type="Pfam" id="PF17042"/>
    </source>
</evidence>
<dbReference type="AlphaFoldDB" id="A0A8E1T406"/>
<dbReference type="GO" id="GO:0016301">
    <property type="term" value="F:kinase activity"/>
    <property type="evidence" value="ECO:0007669"/>
    <property type="project" value="UniProtKB-KW"/>
</dbReference>
<evidence type="ECO:0000256" key="6">
    <source>
        <dbReference type="ARBA" id="ARBA00023277"/>
    </source>
</evidence>
<dbReference type="InterPro" id="IPR037051">
    <property type="entry name" value="4-carb_acid_sugar_kinase_N_sf"/>
</dbReference>
<evidence type="ECO:0000256" key="10">
    <source>
        <dbReference type="ARBA" id="ARBA00039095"/>
    </source>
</evidence>
<protein>
    <recommendedName>
        <fullName evidence="11">3-oxo-tetronate kinase</fullName>
        <ecNumber evidence="10">2.7.1.217</ecNumber>
    </recommendedName>
    <alternativeName>
        <fullName evidence="12">3-dehydrotetronate 4-kinase</fullName>
    </alternativeName>
</protein>
<evidence type="ECO:0000256" key="5">
    <source>
        <dbReference type="ARBA" id="ARBA00022840"/>
    </source>
</evidence>
<dbReference type="InterPro" id="IPR010737">
    <property type="entry name" value="4-carb_acid_sugar_kinase_N"/>
</dbReference>
<dbReference type="GO" id="GO:0005524">
    <property type="term" value="F:ATP binding"/>
    <property type="evidence" value="ECO:0007669"/>
    <property type="project" value="UniProtKB-KW"/>
</dbReference>
<dbReference type="InterPro" id="IPR031475">
    <property type="entry name" value="NBD_C"/>
</dbReference>
<evidence type="ECO:0000256" key="3">
    <source>
        <dbReference type="ARBA" id="ARBA00022741"/>
    </source>
</evidence>
<accession>A0A8E1T406</accession>
<evidence type="ECO:0000256" key="9">
    <source>
        <dbReference type="ARBA" id="ARBA00037335"/>
    </source>
</evidence>
<evidence type="ECO:0000256" key="2">
    <source>
        <dbReference type="ARBA" id="ARBA00022679"/>
    </source>
</evidence>
<dbReference type="Gene3D" id="3.40.50.10840">
    <property type="entry name" value="Putative sugar-binding, N-terminal domain"/>
    <property type="match status" value="1"/>
</dbReference>
<evidence type="ECO:0000256" key="4">
    <source>
        <dbReference type="ARBA" id="ARBA00022777"/>
    </source>
</evidence>
<dbReference type="InterPro" id="IPR042213">
    <property type="entry name" value="NBD_C_sf"/>
</dbReference>
<organism evidence="15 16">
    <name type="scientific">Amycolatopsis echigonensis</name>
    <dbReference type="NCBI Taxonomy" id="2576905"/>
    <lineage>
        <taxon>Bacteria</taxon>
        <taxon>Bacillati</taxon>
        <taxon>Actinomycetota</taxon>
        <taxon>Actinomycetes</taxon>
        <taxon>Pseudonocardiales</taxon>
        <taxon>Pseudonocardiaceae</taxon>
        <taxon>Amycolatopsis</taxon>
    </lineage>
</organism>
<evidence type="ECO:0000259" key="13">
    <source>
        <dbReference type="Pfam" id="PF07005"/>
    </source>
</evidence>
<keyword evidence="6" id="KW-0119">Carbohydrate metabolism</keyword>
<feature type="domain" description="Four-carbon acid sugar kinase N-terminal" evidence="13">
    <location>
        <begin position="5"/>
        <end position="230"/>
    </location>
</feature>
<name>A0A8E1T406_9PSEU</name>
<comment type="similarity">
    <text evidence="1">Belongs to the four-carbon acid sugar kinase family.</text>
</comment>
<evidence type="ECO:0000256" key="7">
    <source>
        <dbReference type="ARBA" id="ARBA00035898"/>
    </source>
</evidence>
<evidence type="ECO:0000256" key="12">
    <source>
        <dbReference type="ARBA" id="ARBA00041377"/>
    </source>
</evidence>
<evidence type="ECO:0000256" key="8">
    <source>
        <dbReference type="ARBA" id="ARBA00036346"/>
    </source>
</evidence>
<dbReference type="Proteomes" id="UP000550260">
    <property type="component" value="Unassembled WGS sequence"/>
</dbReference>
<dbReference type="EMBL" id="JACJHR010000001">
    <property type="protein sequence ID" value="MBB2497694.1"/>
    <property type="molecule type" value="Genomic_DNA"/>
</dbReference>
<keyword evidence="4 15" id="KW-0418">Kinase</keyword>
<comment type="catalytic activity">
    <reaction evidence="7">
        <text>3-dehydro-L-erythronate + ATP = 3-dehydro-4-O-phospho-L-erythronate + ADP + H(+)</text>
        <dbReference type="Rhea" id="RHEA:52552"/>
        <dbReference type="ChEBI" id="CHEBI:15378"/>
        <dbReference type="ChEBI" id="CHEBI:30616"/>
        <dbReference type="ChEBI" id="CHEBI:136592"/>
        <dbReference type="ChEBI" id="CHEBI:136670"/>
        <dbReference type="ChEBI" id="CHEBI:456216"/>
        <dbReference type="EC" id="2.7.1.217"/>
    </reaction>
</comment>
<comment type="caution">
    <text evidence="15">The sequence shown here is derived from an EMBL/GenBank/DDBJ whole genome shotgun (WGS) entry which is preliminary data.</text>
</comment>